<dbReference type="PROSITE" id="PS51257">
    <property type="entry name" value="PROKAR_LIPOPROTEIN"/>
    <property type="match status" value="1"/>
</dbReference>
<gene>
    <name evidence="2" type="ORF">HF841_18155</name>
</gene>
<protein>
    <recommendedName>
        <fullName evidence="4">Lipoprotein</fullName>
    </recommendedName>
</protein>
<evidence type="ECO:0000256" key="1">
    <source>
        <dbReference type="SAM" id="Coils"/>
    </source>
</evidence>
<comment type="caution">
    <text evidence="2">The sequence shown here is derived from an EMBL/GenBank/DDBJ whole genome shotgun (WGS) entry which is preliminary data.</text>
</comment>
<dbReference type="EMBL" id="JABAGL010000036">
    <property type="protein sequence ID" value="NME87910.1"/>
    <property type="molecule type" value="Genomic_DNA"/>
</dbReference>
<sequence>MKILIIAMVILSWFTSCSGKKEKQQEKGFRRIQEENDRLRNEIKSLQTCKEKVHRELCRVRDE</sequence>
<accession>A0A7X9SEJ2</accession>
<organism evidence="2 3">
    <name type="scientific">Bacteroides eggerthii</name>
    <dbReference type="NCBI Taxonomy" id="28111"/>
    <lineage>
        <taxon>Bacteria</taxon>
        <taxon>Pseudomonadati</taxon>
        <taxon>Bacteroidota</taxon>
        <taxon>Bacteroidia</taxon>
        <taxon>Bacteroidales</taxon>
        <taxon>Bacteroidaceae</taxon>
        <taxon>Bacteroides</taxon>
    </lineage>
</organism>
<evidence type="ECO:0000313" key="2">
    <source>
        <dbReference type="EMBL" id="NME87910.1"/>
    </source>
</evidence>
<proteinExistence type="predicted"/>
<dbReference type="AlphaFoldDB" id="A0A7X9SEJ2"/>
<dbReference type="RefSeq" id="WP_168948242.1">
    <property type="nucleotide sequence ID" value="NZ_JABAGL010000036.1"/>
</dbReference>
<dbReference type="Proteomes" id="UP000520291">
    <property type="component" value="Unassembled WGS sequence"/>
</dbReference>
<reference evidence="2 3" key="1">
    <citation type="submission" date="2020-04" db="EMBL/GenBank/DDBJ databases">
        <authorList>
            <person name="Hitch T.C.A."/>
            <person name="Wylensek D."/>
            <person name="Clavel T."/>
        </authorList>
    </citation>
    <scope>NUCLEOTIDE SEQUENCE [LARGE SCALE GENOMIC DNA]</scope>
    <source>
        <strain evidence="2 3">WCA3-601-WT-5E</strain>
    </source>
</reference>
<feature type="coiled-coil region" evidence="1">
    <location>
        <begin position="22"/>
        <end position="56"/>
    </location>
</feature>
<keyword evidence="1" id="KW-0175">Coiled coil</keyword>
<evidence type="ECO:0000313" key="3">
    <source>
        <dbReference type="Proteomes" id="UP000520291"/>
    </source>
</evidence>
<evidence type="ECO:0008006" key="4">
    <source>
        <dbReference type="Google" id="ProtNLM"/>
    </source>
</evidence>
<name>A0A7X9SEJ2_9BACE</name>